<evidence type="ECO:0000256" key="10">
    <source>
        <dbReference type="PROSITE-ProRule" id="PRU00169"/>
    </source>
</evidence>
<dbReference type="SUPFAM" id="SSF52172">
    <property type="entry name" value="CheY-like"/>
    <property type="match status" value="1"/>
</dbReference>
<evidence type="ECO:0000256" key="1">
    <source>
        <dbReference type="ARBA" id="ARBA00000085"/>
    </source>
</evidence>
<keyword evidence="7 16" id="KW-0418">Kinase</keyword>
<evidence type="ECO:0000256" key="12">
    <source>
        <dbReference type="SAM" id="Phobius"/>
    </source>
</evidence>
<evidence type="ECO:0000256" key="6">
    <source>
        <dbReference type="ARBA" id="ARBA00022692"/>
    </source>
</evidence>
<keyword evidence="17" id="KW-1185">Reference proteome</keyword>
<feature type="domain" description="Histidine kinase" evidence="13">
    <location>
        <begin position="323"/>
        <end position="581"/>
    </location>
</feature>
<organism evidence="16 17">
    <name type="scientific">Ectocarpus siliculosus</name>
    <name type="common">Brown alga</name>
    <name type="synonym">Conferva siliculosa</name>
    <dbReference type="NCBI Taxonomy" id="2880"/>
    <lineage>
        <taxon>Eukaryota</taxon>
        <taxon>Sar</taxon>
        <taxon>Stramenopiles</taxon>
        <taxon>Ochrophyta</taxon>
        <taxon>PX clade</taxon>
        <taxon>Phaeophyceae</taxon>
        <taxon>Ectocarpales</taxon>
        <taxon>Ectocarpaceae</taxon>
        <taxon>Ectocarpus</taxon>
    </lineage>
</organism>
<dbReference type="InterPro" id="IPR036097">
    <property type="entry name" value="HisK_dim/P_sf"/>
</dbReference>
<evidence type="ECO:0000256" key="5">
    <source>
        <dbReference type="ARBA" id="ARBA00022679"/>
    </source>
</evidence>
<dbReference type="OMA" id="TEWIRIN"/>
<evidence type="ECO:0000256" key="3">
    <source>
        <dbReference type="ARBA" id="ARBA00012438"/>
    </source>
</evidence>
<feature type="modified residue" description="4-aspartylphosphate" evidence="10">
    <location>
        <position position="683"/>
    </location>
</feature>
<evidence type="ECO:0000256" key="8">
    <source>
        <dbReference type="ARBA" id="ARBA00022989"/>
    </source>
</evidence>
<dbReference type="InterPro" id="IPR036890">
    <property type="entry name" value="HATPase_C_sf"/>
</dbReference>
<dbReference type="PANTHER" id="PTHR43047">
    <property type="entry name" value="TWO-COMPONENT HISTIDINE PROTEIN KINASE"/>
    <property type="match status" value="1"/>
</dbReference>
<dbReference type="InterPro" id="IPR003594">
    <property type="entry name" value="HATPase_dom"/>
</dbReference>
<dbReference type="SUPFAM" id="SSF55874">
    <property type="entry name" value="ATPase domain of HSP90 chaperone/DNA topoisomerase II/histidine kinase"/>
    <property type="match status" value="1"/>
</dbReference>
<gene>
    <name evidence="16" type="primary">HKR1</name>
    <name evidence="16" type="ORF">Esi_0034_0049</name>
</gene>
<name>D7FY63_ECTSI</name>
<keyword evidence="6 12" id="KW-0812">Transmembrane</keyword>
<dbReference type="Pfam" id="PF03924">
    <property type="entry name" value="CHASE"/>
    <property type="match status" value="1"/>
</dbReference>
<dbReference type="InterPro" id="IPR001789">
    <property type="entry name" value="Sig_transdc_resp-reg_receiver"/>
</dbReference>
<evidence type="ECO:0000256" key="2">
    <source>
        <dbReference type="ARBA" id="ARBA00004370"/>
    </source>
</evidence>
<dbReference type="AlphaFoldDB" id="D7FY63"/>
<evidence type="ECO:0000256" key="9">
    <source>
        <dbReference type="ARBA" id="ARBA00023136"/>
    </source>
</evidence>
<dbReference type="EC" id="2.7.13.3" evidence="3"/>
<dbReference type="Pfam" id="PF00072">
    <property type="entry name" value="Response_reg"/>
    <property type="match status" value="1"/>
</dbReference>
<dbReference type="EMBL" id="FN649750">
    <property type="protein sequence ID" value="CBJ26502.1"/>
    <property type="molecule type" value="Genomic_DNA"/>
</dbReference>
<dbReference type="InterPro" id="IPR042240">
    <property type="entry name" value="CHASE_sf"/>
</dbReference>
<dbReference type="InterPro" id="IPR006189">
    <property type="entry name" value="CHASE_dom"/>
</dbReference>
<evidence type="ECO:0000313" key="16">
    <source>
        <dbReference type="EMBL" id="CBJ26502.1"/>
    </source>
</evidence>
<dbReference type="InterPro" id="IPR011006">
    <property type="entry name" value="CheY-like_superfamily"/>
</dbReference>
<reference evidence="16 17" key="1">
    <citation type="journal article" date="2010" name="Nature">
        <title>The Ectocarpus genome and the independent evolution of multicellularity in brown algae.</title>
        <authorList>
            <person name="Cock J.M."/>
            <person name="Sterck L."/>
            <person name="Rouze P."/>
            <person name="Scornet D."/>
            <person name="Allen A.E."/>
            <person name="Amoutzias G."/>
            <person name="Anthouard V."/>
            <person name="Artiguenave F."/>
            <person name="Aury J.M."/>
            <person name="Badger J.H."/>
            <person name="Beszteri B."/>
            <person name="Billiau K."/>
            <person name="Bonnet E."/>
            <person name="Bothwell J.H."/>
            <person name="Bowler C."/>
            <person name="Boyen C."/>
            <person name="Brownlee C."/>
            <person name="Carrano C.J."/>
            <person name="Charrier B."/>
            <person name="Cho G.Y."/>
            <person name="Coelho S.M."/>
            <person name="Collen J."/>
            <person name="Corre E."/>
            <person name="Da Silva C."/>
            <person name="Delage L."/>
            <person name="Delaroque N."/>
            <person name="Dittami S.M."/>
            <person name="Doulbeau S."/>
            <person name="Elias M."/>
            <person name="Farnham G."/>
            <person name="Gachon C.M."/>
            <person name="Gschloessl B."/>
            <person name="Heesch S."/>
            <person name="Jabbari K."/>
            <person name="Jubin C."/>
            <person name="Kawai H."/>
            <person name="Kimura K."/>
            <person name="Kloareg B."/>
            <person name="Kupper F.C."/>
            <person name="Lang D."/>
            <person name="Le Bail A."/>
            <person name="Leblanc C."/>
            <person name="Lerouge P."/>
            <person name="Lohr M."/>
            <person name="Lopez P.J."/>
            <person name="Martens C."/>
            <person name="Maumus F."/>
            <person name="Michel G."/>
            <person name="Miranda-Saavedra D."/>
            <person name="Morales J."/>
            <person name="Moreau H."/>
            <person name="Motomura T."/>
            <person name="Nagasato C."/>
            <person name="Napoli C.A."/>
            <person name="Nelson D.R."/>
            <person name="Nyvall-Collen P."/>
            <person name="Peters A.F."/>
            <person name="Pommier C."/>
            <person name="Potin P."/>
            <person name="Poulain J."/>
            <person name="Quesneville H."/>
            <person name="Read B."/>
            <person name="Rensing S.A."/>
            <person name="Ritter A."/>
            <person name="Rousvoal S."/>
            <person name="Samanta M."/>
            <person name="Samson G."/>
            <person name="Schroeder D.C."/>
            <person name="Segurens B."/>
            <person name="Strittmatter M."/>
            <person name="Tonon T."/>
            <person name="Tregear J.W."/>
            <person name="Valentin K."/>
            <person name="von Dassow P."/>
            <person name="Yamagishi T."/>
            <person name="Van de Peer Y."/>
            <person name="Wincker P."/>
        </authorList>
    </citation>
    <scope>NUCLEOTIDE SEQUENCE [LARGE SCALE GENOMIC DNA]</scope>
    <source>
        <strain evidence="17">Ec32 / CCAP1310/4</strain>
    </source>
</reference>
<evidence type="ECO:0000256" key="4">
    <source>
        <dbReference type="ARBA" id="ARBA00022553"/>
    </source>
</evidence>
<dbReference type="InterPro" id="IPR005467">
    <property type="entry name" value="His_kinase_dom"/>
</dbReference>
<dbReference type="InterPro" id="IPR003661">
    <property type="entry name" value="HisK_dim/P_dom"/>
</dbReference>
<dbReference type="SUPFAM" id="SSF47384">
    <property type="entry name" value="Homodimeric domain of signal transducing histidine kinase"/>
    <property type="match status" value="1"/>
</dbReference>
<dbReference type="Gene3D" id="3.30.450.350">
    <property type="entry name" value="CHASE domain"/>
    <property type="match status" value="1"/>
</dbReference>
<dbReference type="SMART" id="SM01079">
    <property type="entry name" value="CHASE"/>
    <property type="match status" value="1"/>
</dbReference>
<keyword evidence="5 16" id="KW-0808">Transferase</keyword>
<dbReference type="Gene3D" id="3.40.50.2300">
    <property type="match status" value="1"/>
</dbReference>
<dbReference type="EMBL" id="FN648531">
    <property type="protein sequence ID" value="CBJ26502.1"/>
    <property type="molecule type" value="Genomic_DNA"/>
</dbReference>
<feature type="transmembrane region" description="Helical" evidence="12">
    <location>
        <begin position="281"/>
        <end position="303"/>
    </location>
</feature>
<dbReference type="PROSITE" id="PS50109">
    <property type="entry name" value="HIS_KIN"/>
    <property type="match status" value="1"/>
</dbReference>
<evidence type="ECO:0000256" key="7">
    <source>
        <dbReference type="ARBA" id="ARBA00022777"/>
    </source>
</evidence>
<dbReference type="PROSITE" id="PS50839">
    <property type="entry name" value="CHASE"/>
    <property type="match status" value="1"/>
</dbReference>
<keyword evidence="4 10" id="KW-0597">Phosphoprotein</keyword>
<dbReference type="PRINTS" id="PR00344">
    <property type="entry name" value="BCTRLSENSOR"/>
</dbReference>
<sequence length="773" mass="84107">MDKASLACSIGSFVFFAVGVACSFLLARLVDSSRGSAEEWVYSEESGFSAERALSLFATTSSTPELVTALSFINVTDPDDFDTLSDKQASKEEISQVVLIRRVDPSLLDSVASELSGMYNTTIVPRYITDRDVEGDLYVVEYVFPRNELVLGLVVNSEESRADAIDTAVQSGEATFLDNVVLADTGELGRVGFYPIISSWAWPSNNRVLAMVIRYNALFESFVTELESTFPGTEVEIFVDGNKVFDSEPQRDLDDDNSMRFNSSVMDILVSELDNQEYSDFFVYLFVSGVAIVASLAVTLLLMNGSRVRAERYSSLKSRFIADISHEIRTPMNGILGMSELLAEKNLDSTSKYYVKTISSCGATLMALINDILDMSKIEAGLLDIREDTIRVQDVVKSTVKNALIAHRMKHESNKIKLEIALEFVDGVPEKIVGDGFRIQQVLINLLTNSLKFTDAGFIKIVVSCIKKGDVKPRARPRARPRATAISCVEEGDSKPRVESGARAKRYIRVSVQDTGCGMTQDSAKEAFTAFKQVHSRTDVGGTGLGLSICRQLCGLMGGEIVCSSTLGVGTTVTFTVEAKTPPEPGGTVPPLRKVYTDATVDDAKNTESSASSIACALDPITTLEPQENSTHPKILVVDDVLVNRKVLSRILKSVGVDADTCDNGLQAVQMCDAGRYSLVLMDMVMPVMNGVDACAKIRSGTRNKETPVIFVSANVQSDVISRCSEMGGSGFVTKPVTKAKIVEIFARHCSPEEKEHARRHLNDAGAHPATGK</sequence>
<dbReference type="SMART" id="SM00387">
    <property type="entry name" value="HATPase_c"/>
    <property type="match status" value="1"/>
</dbReference>
<dbReference type="Gene3D" id="3.30.565.10">
    <property type="entry name" value="Histidine kinase-like ATPase, C-terminal domain"/>
    <property type="match status" value="1"/>
</dbReference>
<comment type="subcellular location">
    <subcellularLocation>
        <location evidence="2">Membrane</location>
    </subcellularLocation>
</comment>
<feature type="domain" description="Response regulatory" evidence="14">
    <location>
        <begin position="634"/>
        <end position="750"/>
    </location>
</feature>
<comment type="catalytic activity">
    <reaction evidence="1">
        <text>ATP + protein L-histidine = ADP + protein N-phospho-L-histidine.</text>
        <dbReference type="EC" id="2.7.13.3"/>
    </reaction>
</comment>
<dbReference type="SMART" id="SM00388">
    <property type="entry name" value="HisKA"/>
    <property type="match status" value="1"/>
</dbReference>
<dbReference type="eggNOG" id="KOG0519">
    <property type="taxonomic scope" value="Eukaryota"/>
</dbReference>
<dbReference type="PROSITE" id="PS51257">
    <property type="entry name" value="PROKAR_LIPOPROTEIN"/>
    <property type="match status" value="1"/>
</dbReference>
<feature type="region of interest" description="Disordered" evidence="11">
    <location>
        <begin position="754"/>
        <end position="773"/>
    </location>
</feature>
<keyword evidence="9 12" id="KW-0472">Membrane</keyword>
<dbReference type="PROSITE" id="PS50110">
    <property type="entry name" value="RESPONSE_REGULATORY"/>
    <property type="match status" value="1"/>
</dbReference>
<evidence type="ECO:0000259" key="15">
    <source>
        <dbReference type="PROSITE" id="PS50839"/>
    </source>
</evidence>
<dbReference type="Proteomes" id="UP000002630">
    <property type="component" value="Linkage Group LG25"/>
</dbReference>
<dbReference type="GO" id="GO:0000155">
    <property type="term" value="F:phosphorelay sensor kinase activity"/>
    <property type="evidence" value="ECO:0007669"/>
    <property type="project" value="InterPro"/>
</dbReference>
<feature type="domain" description="CHASE" evidence="15">
    <location>
        <begin position="138"/>
        <end position="242"/>
    </location>
</feature>
<protein>
    <recommendedName>
        <fullName evidence="3">histidine kinase</fullName>
        <ecNumber evidence="3">2.7.13.3</ecNumber>
    </recommendedName>
</protein>
<keyword evidence="8 12" id="KW-1133">Transmembrane helix</keyword>
<keyword evidence="16" id="KW-0675">Receptor</keyword>
<dbReference type="STRING" id="2880.D7FY63"/>
<evidence type="ECO:0000259" key="14">
    <source>
        <dbReference type="PROSITE" id="PS50110"/>
    </source>
</evidence>
<dbReference type="GO" id="GO:0016020">
    <property type="term" value="C:membrane"/>
    <property type="evidence" value="ECO:0007669"/>
    <property type="project" value="UniProtKB-SubCell"/>
</dbReference>
<dbReference type="CDD" id="cd00082">
    <property type="entry name" value="HisKA"/>
    <property type="match status" value="1"/>
</dbReference>
<accession>D7FY63</accession>
<dbReference type="OrthoDB" id="43082at2759"/>
<feature type="compositionally biased region" description="Basic and acidic residues" evidence="11">
    <location>
        <begin position="754"/>
        <end position="763"/>
    </location>
</feature>
<proteinExistence type="predicted"/>
<dbReference type="InParanoid" id="D7FY63"/>
<dbReference type="InterPro" id="IPR004358">
    <property type="entry name" value="Sig_transdc_His_kin-like_C"/>
</dbReference>
<dbReference type="Pfam" id="PF02518">
    <property type="entry name" value="HATPase_c"/>
    <property type="match status" value="1"/>
</dbReference>
<dbReference type="Pfam" id="PF00512">
    <property type="entry name" value="HisKA"/>
    <property type="match status" value="1"/>
</dbReference>
<evidence type="ECO:0000256" key="11">
    <source>
        <dbReference type="SAM" id="MobiDB-lite"/>
    </source>
</evidence>
<evidence type="ECO:0000259" key="13">
    <source>
        <dbReference type="PROSITE" id="PS50109"/>
    </source>
</evidence>
<dbReference type="SMART" id="SM00448">
    <property type="entry name" value="REC"/>
    <property type="match status" value="1"/>
</dbReference>
<dbReference type="Gene3D" id="1.10.287.130">
    <property type="match status" value="1"/>
</dbReference>
<dbReference type="CDD" id="cd17546">
    <property type="entry name" value="REC_hyHK_CKI1_RcsC-like"/>
    <property type="match status" value="1"/>
</dbReference>
<evidence type="ECO:0000313" key="17">
    <source>
        <dbReference type="Proteomes" id="UP000002630"/>
    </source>
</evidence>